<evidence type="ECO:0000313" key="2">
    <source>
        <dbReference type="EMBL" id="KAG7529388.1"/>
    </source>
</evidence>
<accession>A0A8K0JHQ9</accession>
<evidence type="ECO:0000256" key="1">
    <source>
        <dbReference type="SAM" id="Phobius"/>
    </source>
</evidence>
<gene>
    <name evidence="2" type="ORF">FFLO_05703</name>
</gene>
<keyword evidence="1" id="KW-0472">Membrane</keyword>
<evidence type="ECO:0000313" key="3">
    <source>
        <dbReference type="Proteomes" id="UP000812966"/>
    </source>
</evidence>
<dbReference type="Proteomes" id="UP000812966">
    <property type="component" value="Unassembled WGS sequence"/>
</dbReference>
<keyword evidence="1" id="KW-0812">Transmembrane</keyword>
<keyword evidence="1" id="KW-1133">Transmembrane helix</keyword>
<proteinExistence type="predicted"/>
<comment type="caution">
    <text evidence="2">The sequence shown here is derived from an EMBL/GenBank/DDBJ whole genome shotgun (WGS) entry which is preliminary data.</text>
</comment>
<protein>
    <submittedName>
        <fullName evidence="2">Uncharacterized protein</fullName>
    </submittedName>
</protein>
<keyword evidence="3" id="KW-1185">Reference proteome</keyword>
<dbReference type="AlphaFoldDB" id="A0A8K0JHQ9"/>
<name>A0A8K0JHQ9_9TREE</name>
<feature type="transmembrane region" description="Helical" evidence="1">
    <location>
        <begin position="55"/>
        <end position="72"/>
    </location>
</feature>
<sequence>MLSEYVLPASPVLSEYVLVKNDHDRIAPALQRSDMAKDVLSNLASFARLPGRHRVFAGVGLLSFLIIAHLLFTERIPYRFQHEPSFKGSYRPLHGHRLSLGPYLEPWRANLHGLLHDDGSFLDAESLSLEETDELDEQGRAGLQRLSELAWSETESGQADRASIDRGTMTASRRMELAGRIEELVAHYKVSYYIEDIPRIRNIERLSEMAVCLRANDCRPGQTTIVLGGSSHWPFSIKEGNGGEDIWALSTIRAIEALGHTVIYTYDTYETADVYAYIPELVSTIIWESRSTQECGYYQVPRRVSGYQLEHQSNKYTFVSFEEASEMLREQGIPMDADQQEEDPLVARWGWLRMNDQRERTPLDGCAKRAGFERGIPIWKMLNFNFWPGTDHPLGHAWTLSPEHYAEFPGVDPKDPSNFYLGYTLESDCMKVPTPPLENRLGRAFIFTKVLRFIQNKDTNAWWSDEQIFTNMHDHTGIDFIAAADTINDTFPFESVENVGRLPRDKFYDLVGHSKAVLGVGSPRLSPTPYEALCLGLPFIHPIMHWNGGDPEDKSGWRAGFLDRYRATRRRGDFVRLEQVLQEAIDTPIERFVLPRMKESAVRDRTRALLYLDWQTMFHLRRSWMDPGDGAQVSLSWVLASWKRA</sequence>
<organism evidence="2 3">
    <name type="scientific">Filobasidium floriforme</name>
    <dbReference type="NCBI Taxonomy" id="5210"/>
    <lineage>
        <taxon>Eukaryota</taxon>
        <taxon>Fungi</taxon>
        <taxon>Dikarya</taxon>
        <taxon>Basidiomycota</taxon>
        <taxon>Agaricomycotina</taxon>
        <taxon>Tremellomycetes</taxon>
        <taxon>Filobasidiales</taxon>
        <taxon>Filobasidiaceae</taxon>
        <taxon>Filobasidium</taxon>
    </lineage>
</organism>
<reference evidence="2" key="1">
    <citation type="submission" date="2020-04" db="EMBL/GenBank/DDBJ databases">
        <title>Analysis of mating type loci in Filobasidium floriforme.</title>
        <authorList>
            <person name="Nowrousian M."/>
        </authorList>
    </citation>
    <scope>NUCLEOTIDE SEQUENCE</scope>
    <source>
        <strain evidence="2">CBS 6242</strain>
    </source>
</reference>
<dbReference type="EMBL" id="JABELV010000152">
    <property type="protein sequence ID" value="KAG7529388.1"/>
    <property type="molecule type" value="Genomic_DNA"/>
</dbReference>
<dbReference type="OrthoDB" id="2113294at2759"/>